<reference evidence="2" key="3">
    <citation type="submission" date="2023-05" db="EMBL/GenBank/DDBJ databases">
        <authorList>
            <person name="Smith C.H."/>
        </authorList>
    </citation>
    <scope>NUCLEOTIDE SEQUENCE</scope>
    <source>
        <strain evidence="2">CHS0354</strain>
        <tissue evidence="2">Mantle</tissue>
    </source>
</reference>
<feature type="region of interest" description="Disordered" evidence="1">
    <location>
        <begin position="40"/>
        <end position="69"/>
    </location>
</feature>
<comment type="caution">
    <text evidence="2">The sequence shown here is derived from an EMBL/GenBank/DDBJ whole genome shotgun (WGS) entry which is preliminary data.</text>
</comment>
<proteinExistence type="predicted"/>
<feature type="compositionally biased region" description="Basic and acidic residues" evidence="1">
    <location>
        <begin position="40"/>
        <end position="55"/>
    </location>
</feature>
<evidence type="ECO:0000313" key="3">
    <source>
        <dbReference type="Proteomes" id="UP001195483"/>
    </source>
</evidence>
<feature type="compositionally biased region" description="Basic residues" evidence="1">
    <location>
        <begin position="56"/>
        <end position="69"/>
    </location>
</feature>
<evidence type="ECO:0000313" key="2">
    <source>
        <dbReference type="EMBL" id="KAK3581505.1"/>
    </source>
</evidence>
<dbReference type="AlphaFoldDB" id="A0AAE0VLV8"/>
<accession>A0AAE0VLV8</accession>
<sequence length="120" mass="14277">MAIICSRRTSVLVRRKETAKYTGKRKPLTRRYHNAVDGEKKGLSNFRDNPHEKTKTLKRAKNVRKNKRERIQKRTRFTANPLGLVKELLGDERSGRFEYRRRLEKSLSYLRCTDLKSKKN</sequence>
<evidence type="ECO:0000256" key="1">
    <source>
        <dbReference type="SAM" id="MobiDB-lite"/>
    </source>
</evidence>
<keyword evidence="3" id="KW-1185">Reference proteome</keyword>
<organism evidence="2 3">
    <name type="scientific">Potamilus streckersoni</name>
    <dbReference type="NCBI Taxonomy" id="2493646"/>
    <lineage>
        <taxon>Eukaryota</taxon>
        <taxon>Metazoa</taxon>
        <taxon>Spiralia</taxon>
        <taxon>Lophotrochozoa</taxon>
        <taxon>Mollusca</taxon>
        <taxon>Bivalvia</taxon>
        <taxon>Autobranchia</taxon>
        <taxon>Heteroconchia</taxon>
        <taxon>Palaeoheterodonta</taxon>
        <taxon>Unionida</taxon>
        <taxon>Unionoidea</taxon>
        <taxon>Unionidae</taxon>
        <taxon>Ambleminae</taxon>
        <taxon>Lampsilini</taxon>
        <taxon>Potamilus</taxon>
    </lineage>
</organism>
<dbReference type="Proteomes" id="UP001195483">
    <property type="component" value="Unassembled WGS sequence"/>
</dbReference>
<reference evidence="2" key="1">
    <citation type="journal article" date="2021" name="Genome Biol. Evol.">
        <title>A High-Quality Reference Genome for a Parasitic Bivalve with Doubly Uniparental Inheritance (Bivalvia: Unionida).</title>
        <authorList>
            <person name="Smith C.H."/>
        </authorList>
    </citation>
    <scope>NUCLEOTIDE SEQUENCE</scope>
    <source>
        <strain evidence="2">CHS0354</strain>
    </source>
</reference>
<name>A0AAE0VLV8_9BIVA</name>
<dbReference type="EMBL" id="JAEAOA010001897">
    <property type="protein sequence ID" value="KAK3581505.1"/>
    <property type="molecule type" value="Genomic_DNA"/>
</dbReference>
<protein>
    <submittedName>
        <fullName evidence="2">Uncharacterized protein</fullName>
    </submittedName>
</protein>
<gene>
    <name evidence="2" type="ORF">CHS0354_031841</name>
</gene>
<reference evidence="2" key="2">
    <citation type="journal article" date="2021" name="Genome Biol. Evol.">
        <title>Developing a high-quality reference genome for a parasitic bivalve with doubly uniparental inheritance (Bivalvia: Unionida).</title>
        <authorList>
            <person name="Smith C.H."/>
        </authorList>
    </citation>
    <scope>NUCLEOTIDE SEQUENCE</scope>
    <source>
        <strain evidence="2">CHS0354</strain>
        <tissue evidence="2">Mantle</tissue>
    </source>
</reference>